<evidence type="ECO:0000256" key="1">
    <source>
        <dbReference type="SAM" id="SignalP"/>
    </source>
</evidence>
<comment type="caution">
    <text evidence="2">The sequence shown here is derived from an EMBL/GenBank/DDBJ whole genome shotgun (WGS) entry which is preliminary data.</text>
</comment>
<feature type="signal peptide" evidence="1">
    <location>
        <begin position="1"/>
        <end position="26"/>
    </location>
</feature>
<dbReference type="RefSeq" id="WP_102259880.1">
    <property type="nucleotide sequence ID" value="NZ_JAJGZH010000015.1"/>
</dbReference>
<organism evidence="2 3">
    <name type="scientific">Enterovibrio norvegicus</name>
    <dbReference type="NCBI Taxonomy" id="188144"/>
    <lineage>
        <taxon>Bacteria</taxon>
        <taxon>Pseudomonadati</taxon>
        <taxon>Pseudomonadota</taxon>
        <taxon>Gammaproteobacteria</taxon>
        <taxon>Vibrionales</taxon>
        <taxon>Vibrionaceae</taxon>
        <taxon>Enterovibrio</taxon>
    </lineage>
</organism>
<accession>A0A2N7LBS0</accession>
<gene>
    <name evidence="2" type="ORF">BCT23_14535</name>
</gene>
<keyword evidence="1" id="KW-0732">Signal</keyword>
<reference evidence="3" key="1">
    <citation type="submission" date="2016-07" db="EMBL/GenBank/DDBJ databases">
        <title>Nontailed viruses are major unrecognized killers of bacteria in the ocean.</title>
        <authorList>
            <person name="Kauffman K."/>
            <person name="Hussain F."/>
            <person name="Yang J."/>
            <person name="Arevalo P."/>
            <person name="Brown J."/>
            <person name="Cutler M."/>
            <person name="Kelly L."/>
            <person name="Polz M.F."/>
        </authorList>
    </citation>
    <scope>NUCLEOTIDE SEQUENCE [LARGE SCALE GENOMIC DNA]</scope>
    <source>
        <strain evidence="3">10N.261.45.A10</strain>
    </source>
</reference>
<dbReference type="EMBL" id="MDAL01000017">
    <property type="protein sequence ID" value="PMN92691.1"/>
    <property type="molecule type" value="Genomic_DNA"/>
</dbReference>
<protein>
    <recommendedName>
        <fullName evidence="4">Lipoprotein</fullName>
    </recommendedName>
</protein>
<dbReference type="AlphaFoldDB" id="A0A2N7LBS0"/>
<dbReference type="PROSITE" id="PS51257">
    <property type="entry name" value="PROKAR_LIPOPROTEIN"/>
    <property type="match status" value="1"/>
</dbReference>
<evidence type="ECO:0008006" key="4">
    <source>
        <dbReference type="Google" id="ProtNLM"/>
    </source>
</evidence>
<evidence type="ECO:0000313" key="2">
    <source>
        <dbReference type="EMBL" id="PMN92691.1"/>
    </source>
</evidence>
<dbReference type="Proteomes" id="UP000235387">
    <property type="component" value="Unassembled WGS sequence"/>
</dbReference>
<sequence>MTYINRSMLIKALIPTLILSILGCNGQTGSSVSADDALLGATLKTGLVIRAGQCSATAFKNGSGVHVAGDGDTISGLSVNCTTVTSDKANYGAYLTGIGGYGQYCVSTVAGLNKIGATVVTDPIPGNADHCLLSGKASKIAGKLAKYP</sequence>
<proteinExistence type="predicted"/>
<feature type="chain" id="PRO_5030054015" description="Lipoprotein" evidence="1">
    <location>
        <begin position="27"/>
        <end position="148"/>
    </location>
</feature>
<name>A0A2N7LBS0_9GAMM</name>
<evidence type="ECO:0000313" key="3">
    <source>
        <dbReference type="Proteomes" id="UP000235387"/>
    </source>
</evidence>